<name>A0A177WQN5_BATDL</name>
<keyword evidence="4" id="KW-0489">Methyltransferase</keyword>
<dbReference type="CDD" id="cd00051">
    <property type="entry name" value="EFh"/>
    <property type="match status" value="1"/>
</dbReference>
<dbReference type="PROSITE" id="PS50222">
    <property type="entry name" value="EF_HAND_2"/>
    <property type="match status" value="1"/>
</dbReference>
<keyword evidence="1" id="KW-0677">Repeat</keyword>
<proteinExistence type="predicted"/>
<dbReference type="GO" id="GO:0032259">
    <property type="term" value="P:methylation"/>
    <property type="evidence" value="ECO:0007669"/>
    <property type="project" value="UniProtKB-KW"/>
</dbReference>
<keyword evidence="2" id="KW-0106">Calcium</keyword>
<dbReference type="InterPro" id="IPR050145">
    <property type="entry name" value="Centrin_CML-like"/>
</dbReference>
<gene>
    <name evidence="4" type="ORF">BDEG_25476</name>
</gene>
<feature type="domain" description="EF-hand" evidence="3">
    <location>
        <begin position="24"/>
        <end position="59"/>
    </location>
</feature>
<dbReference type="VEuPathDB" id="FungiDB:BDEG_25476"/>
<accession>A0A177WQN5</accession>
<reference evidence="4 5" key="1">
    <citation type="submission" date="2006-10" db="EMBL/GenBank/DDBJ databases">
        <title>The Genome Sequence of Batrachochytrium dendrobatidis JEL423.</title>
        <authorList>
            <consortium name="The Broad Institute Genome Sequencing Platform"/>
            <person name="Birren B."/>
            <person name="Lander E."/>
            <person name="Galagan J."/>
            <person name="Cuomo C."/>
            <person name="Devon K."/>
            <person name="Jaffe D."/>
            <person name="Butler J."/>
            <person name="Alvarez P."/>
            <person name="Gnerre S."/>
            <person name="Grabherr M."/>
            <person name="Kleber M."/>
            <person name="Mauceli E."/>
            <person name="Brockman W."/>
            <person name="Young S."/>
            <person name="LaButti K."/>
            <person name="Sykes S."/>
            <person name="DeCaprio D."/>
            <person name="Crawford M."/>
            <person name="Koehrsen M."/>
            <person name="Engels R."/>
            <person name="Montgomery P."/>
            <person name="Pearson M."/>
            <person name="Howarth C."/>
            <person name="Larson L."/>
            <person name="White J."/>
            <person name="O'Leary S."/>
            <person name="Kodira C."/>
            <person name="Zeng Q."/>
            <person name="Yandava C."/>
            <person name="Alvarado L."/>
            <person name="Longcore J."/>
            <person name="James T."/>
        </authorList>
    </citation>
    <scope>NUCLEOTIDE SEQUENCE [LARGE SCALE GENOMIC DNA]</scope>
    <source>
        <strain evidence="4 5">JEL423</strain>
    </source>
</reference>
<sequence>MNIENRVKAYVDSGLSAASGLQPTEIRELLEVFNLRDTHQTGTISANEFAKLLKYIGLDILQDEIDEIIKEMGNTTQVSFESFVMTVTKRPQVKIQQETLQQAFAVIQSYDLEPIQVNHISMEKMLKVFTEYGSHRISREHAANIIKQVAHHPDTTAFDFTQFINTYFDN</sequence>
<evidence type="ECO:0000313" key="5">
    <source>
        <dbReference type="Proteomes" id="UP000077115"/>
    </source>
</evidence>
<evidence type="ECO:0000259" key="3">
    <source>
        <dbReference type="PROSITE" id="PS50222"/>
    </source>
</evidence>
<dbReference type="Proteomes" id="UP000077115">
    <property type="component" value="Unassembled WGS sequence"/>
</dbReference>
<dbReference type="InterPro" id="IPR011992">
    <property type="entry name" value="EF-hand-dom_pair"/>
</dbReference>
<dbReference type="InterPro" id="IPR002048">
    <property type="entry name" value="EF_hand_dom"/>
</dbReference>
<evidence type="ECO:0000256" key="2">
    <source>
        <dbReference type="ARBA" id="ARBA00022837"/>
    </source>
</evidence>
<organism evidence="4 5">
    <name type="scientific">Batrachochytrium dendrobatidis (strain JEL423)</name>
    <dbReference type="NCBI Taxonomy" id="403673"/>
    <lineage>
        <taxon>Eukaryota</taxon>
        <taxon>Fungi</taxon>
        <taxon>Fungi incertae sedis</taxon>
        <taxon>Chytridiomycota</taxon>
        <taxon>Chytridiomycota incertae sedis</taxon>
        <taxon>Chytridiomycetes</taxon>
        <taxon>Rhizophydiales</taxon>
        <taxon>Rhizophydiales incertae sedis</taxon>
        <taxon>Batrachochytrium</taxon>
    </lineage>
</organism>
<reference evidence="4 5" key="2">
    <citation type="submission" date="2016-05" db="EMBL/GenBank/DDBJ databases">
        <title>Lineage-specific infection strategies underlie the spectrum of fungal disease in amphibians.</title>
        <authorList>
            <person name="Cuomo C.A."/>
            <person name="Farrer R.A."/>
            <person name="James T."/>
            <person name="Longcore J."/>
            <person name="Birren B."/>
        </authorList>
    </citation>
    <scope>NUCLEOTIDE SEQUENCE [LARGE SCALE GENOMIC DNA]</scope>
    <source>
        <strain evidence="4 5">JEL423</strain>
    </source>
</reference>
<dbReference type="STRING" id="403673.A0A177WQN5"/>
<dbReference type="AlphaFoldDB" id="A0A177WQN5"/>
<evidence type="ECO:0000256" key="1">
    <source>
        <dbReference type="ARBA" id="ARBA00022737"/>
    </source>
</evidence>
<dbReference type="EMBL" id="DS022306">
    <property type="protein sequence ID" value="OAJ41955.1"/>
    <property type="molecule type" value="Genomic_DNA"/>
</dbReference>
<dbReference type="SUPFAM" id="SSF47473">
    <property type="entry name" value="EF-hand"/>
    <property type="match status" value="1"/>
</dbReference>
<evidence type="ECO:0000313" key="4">
    <source>
        <dbReference type="EMBL" id="OAJ41955.1"/>
    </source>
</evidence>
<dbReference type="GO" id="GO:0008168">
    <property type="term" value="F:methyltransferase activity"/>
    <property type="evidence" value="ECO:0007669"/>
    <property type="project" value="UniProtKB-KW"/>
</dbReference>
<dbReference type="PANTHER" id="PTHR23050">
    <property type="entry name" value="CALCIUM BINDING PROTEIN"/>
    <property type="match status" value="1"/>
</dbReference>
<dbReference type="Gene3D" id="1.10.238.10">
    <property type="entry name" value="EF-hand"/>
    <property type="match status" value="1"/>
</dbReference>
<protein>
    <submittedName>
        <fullName evidence="4">MraW methylase</fullName>
    </submittedName>
</protein>
<dbReference type="GO" id="GO:0005509">
    <property type="term" value="F:calcium ion binding"/>
    <property type="evidence" value="ECO:0007669"/>
    <property type="project" value="InterPro"/>
</dbReference>
<keyword evidence="4" id="KW-0808">Transferase</keyword>